<proteinExistence type="predicted"/>
<dbReference type="EMBL" id="JAGIXG020000031">
    <property type="protein sequence ID" value="KAI6780491.1"/>
    <property type="molecule type" value="Genomic_DNA"/>
</dbReference>
<dbReference type="RefSeq" id="XP_051361347.1">
    <property type="nucleotide sequence ID" value="XM_051507384.1"/>
</dbReference>
<dbReference type="Proteomes" id="UP001055219">
    <property type="component" value="Unassembled WGS sequence"/>
</dbReference>
<evidence type="ECO:0000256" key="1">
    <source>
        <dbReference type="SAM" id="MobiDB-lite"/>
    </source>
</evidence>
<keyword evidence="2" id="KW-0732">Signal</keyword>
<name>A0A9P9XZ06_9HYPO</name>
<feature type="chain" id="PRO_5040340450" evidence="2">
    <location>
        <begin position="18"/>
        <end position="161"/>
    </location>
</feature>
<evidence type="ECO:0000313" key="3">
    <source>
        <dbReference type="EMBL" id="KAI6780491.1"/>
    </source>
</evidence>
<reference evidence="3" key="2">
    <citation type="submission" date="2022-07" db="EMBL/GenBank/DDBJ databases">
        <authorList>
            <person name="Goncalves M.F.M."/>
            <person name="Hilario S."/>
            <person name="Van De Peer Y."/>
            <person name="Esteves A.C."/>
            <person name="Alves A."/>
        </authorList>
    </citation>
    <scope>NUCLEOTIDE SEQUENCE</scope>
    <source>
        <strain evidence="3">MUM 19.33</strain>
    </source>
</reference>
<feature type="signal peptide" evidence="2">
    <location>
        <begin position="1"/>
        <end position="17"/>
    </location>
</feature>
<evidence type="ECO:0000313" key="4">
    <source>
        <dbReference type="Proteomes" id="UP001055219"/>
    </source>
</evidence>
<keyword evidence="4" id="KW-1185">Reference proteome</keyword>
<feature type="compositionally biased region" description="Basic and acidic residues" evidence="1">
    <location>
        <begin position="144"/>
        <end position="161"/>
    </location>
</feature>
<gene>
    <name evidence="3" type="ORF">J7T54_000130</name>
</gene>
<dbReference type="GeneID" id="75826652"/>
<sequence>MRLTLVQLIGWAGLAAASERLLQHNPVHPSKAAHADKCHSPMLFRGKYTLGRASLGCGIHETHRSCAYNEMDPFEFAYEMCEQGDGVCPQAIQLAVQVQAQLDGEKAMHAAKAKQVSGDKTHCYTHKHDHARFDPERAAAAVKEAADKDAAAKQVHADPQE</sequence>
<feature type="region of interest" description="Disordered" evidence="1">
    <location>
        <begin position="138"/>
        <end position="161"/>
    </location>
</feature>
<dbReference type="AlphaFoldDB" id="A0A9P9XZ06"/>
<evidence type="ECO:0000256" key="2">
    <source>
        <dbReference type="SAM" id="SignalP"/>
    </source>
</evidence>
<accession>A0A9P9XZ06</accession>
<organism evidence="3 4">
    <name type="scientific">Emericellopsis cladophorae</name>
    <dbReference type="NCBI Taxonomy" id="2686198"/>
    <lineage>
        <taxon>Eukaryota</taxon>
        <taxon>Fungi</taxon>
        <taxon>Dikarya</taxon>
        <taxon>Ascomycota</taxon>
        <taxon>Pezizomycotina</taxon>
        <taxon>Sordariomycetes</taxon>
        <taxon>Hypocreomycetidae</taxon>
        <taxon>Hypocreales</taxon>
        <taxon>Bionectriaceae</taxon>
        <taxon>Emericellopsis</taxon>
    </lineage>
</organism>
<reference evidence="3" key="1">
    <citation type="journal article" date="2021" name="J Fungi (Basel)">
        <title>Genomic and Metabolomic Analyses of the Marine Fungus Emericellopsis cladophorae: Insights into Saltwater Adaptability Mechanisms and Its Biosynthetic Potential.</title>
        <authorList>
            <person name="Goncalves M.F.M."/>
            <person name="Hilario S."/>
            <person name="Van de Peer Y."/>
            <person name="Esteves A.C."/>
            <person name="Alves A."/>
        </authorList>
    </citation>
    <scope>NUCLEOTIDE SEQUENCE</scope>
    <source>
        <strain evidence="3">MUM 19.33</strain>
    </source>
</reference>
<comment type="caution">
    <text evidence="3">The sequence shown here is derived from an EMBL/GenBank/DDBJ whole genome shotgun (WGS) entry which is preliminary data.</text>
</comment>
<protein>
    <submittedName>
        <fullName evidence="3">Uncharacterized protein</fullName>
    </submittedName>
</protein>